<protein>
    <submittedName>
        <fullName evidence="3">Uncharacterized protein</fullName>
    </submittedName>
</protein>
<evidence type="ECO:0000256" key="1">
    <source>
        <dbReference type="SAM" id="MobiDB-lite"/>
    </source>
</evidence>
<evidence type="ECO:0000256" key="2">
    <source>
        <dbReference type="SAM" id="SignalP"/>
    </source>
</evidence>
<feature type="chain" id="PRO_5009187178" evidence="2">
    <location>
        <begin position="31"/>
        <end position="86"/>
    </location>
</feature>
<reference evidence="3 4" key="1">
    <citation type="submission" date="2016-09" db="EMBL/GenBank/DDBJ databases">
        <title>The draft genome of Dichanthelium oligosanthes: A C3 panicoid grass species.</title>
        <authorList>
            <person name="Studer A.J."/>
            <person name="Schnable J.C."/>
            <person name="Brutnell T.P."/>
        </authorList>
    </citation>
    <scope>NUCLEOTIDE SEQUENCE [LARGE SCALE GENOMIC DNA]</scope>
    <source>
        <strain evidence="4">cv. Kellogg 1175</strain>
        <tissue evidence="3">Leaf</tissue>
    </source>
</reference>
<keyword evidence="4" id="KW-1185">Reference proteome</keyword>
<feature type="region of interest" description="Disordered" evidence="1">
    <location>
        <begin position="40"/>
        <end position="86"/>
    </location>
</feature>
<comment type="caution">
    <text evidence="3">The sequence shown here is derived from an EMBL/GenBank/DDBJ whole genome shotgun (WGS) entry which is preliminary data.</text>
</comment>
<dbReference type="AlphaFoldDB" id="A0A1E5UNE7"/>
<evidence type="ECO:0000313" key="3">
    <source>
        <dbReference type="EMBL" id="OEL14397.1"/>
    </source>
</evidence>
<keyword evidence="2" id="KW-0732">Signal</keyword>
<accession>A0A1E5UNE7</accession>
<sequence>MSGDRMRAAMLSLALVGLLLLGHLTAAASAKNNVHVLSVGETASGGGSDSDEGRLVYADMKMAKTRSGSTDAPVPAPAPGPSASDE</sequence>
<organism evidence="3 4">
    <name type="scientific">Dichanthelium oligosanthes</name>
    <dbReference type="NCBI Taxonomy" id="888268"/>
    <lineage>
        <taxon>Eukaryota</taxon>
        <taxon>Viridiplantae</taxon>
        <taxon>Streptophyta</taxon>
        <taxon>Embryophyta</taxon>
        <taxon>Tracheophyta</taxon>
        <taxon>Spermatophyta</taxon>
        <taxon>Magnoliopsida</taxon>
        <taxon>Liliopsida</taxon>
        <taxon>Poales</taxon>
        <taxon>Poaceae</taxon>
        <taxon>PACMAD clade</taxon>
        <taxon>Panicoideae</taxon>
        <taxon>Panicodae</taxon>
        <taxon>Paniceae</taxon>
        <taxon>Dichantheliinae</taxon>
        <taxon>Dichanthelium</taxon>
    </lineage>
</organism>
<feature type="signal peptide" evidence="2">
    <location>
        <begin position="1"/>
        <end position="30"/>
    </location>
</feature>
<dbReference type="EMBL" id="LWDX02070184">
    <property type="protein sequence ID" value="OEL14397.1"/>
    <property type="molecule type" value="Genomic_DNA"/>
</dbReference>
<name>A0A1E5UNE7_9POAL</name>
<gene>
    <name evidence="3" type="ORF">BAE44_0024582</name>
</gene>
<dbReference type="Proteomes" id="UP000095767">
    <property type="component" value="Unassembled WGS sequence"/>
</dbReference>
<proteinExistence type="predicted"/>
<evidence type="ECO:0000313" key="4">
    <source>
        <dbReference type="Proteomes" id="UP000095767"/>
    </source>
</evidence>
<dbReference type="OrthoDB" id="10565157at2759"/>